<dbReference type="PANTHER" id="PTHR43999">
    <property type="entry name" value="DNAJ HOMOLOG SUBFAMILY C MEMBER 2"/>
    <property type="match status" value="1"/>
</dbReference>
<dbReference type="Pfam" id="PF00226">
    <property type="entry name" value="DnaJ"/>
    <property type="match status" value="1"/>
</dbReference>
<dbReference type="InterPro" id="IPR018253">
    <property type="entry name" value="DnaJ_domain_CS"/>
</dbReference>
<dbReference type="GO" id="GO:0051083">
    <property type="term" value="P:'de novo' cotranslational protein folding"/>
    <property type="evidence" value="ECO:0007669"/>
    <property type="project" value="InterPro"/>
</dbReference>
<dbReference type="GeneID" id="63783774"/>
<accession>A0A1Y2FUS4</accession>
<evidence type="ECO:0000259" key="5">
    <source>
        <dbReference type="PROSITE" id="PS50076"/>
    </source>
</evidence>
<dbReference type="GO" id="GO:0005829">
    <property type="term" value="C:cytosol"/>
    <property type="evidence" value="ECO:0007669"/>
    <property type="project" value="TreeGrafter"/>
</dbReference>
<protein>
    <submittedName>
        <fullName evidence="6">DnaJ domain-containing protein</fullName>
    </submittedName>
</protein>
<dbReference type="SUPFAM" id="SSF46565">
    <property type="entry name" value="Chaperone J-domain"/>
    <property type="match status" value="1"/>
</dbReference>
<dbReference type="Pfam" id="PF16717">
    <property type="entry name" value="RAC_head"/>
    <property type="match status" value="1"/>
</dbReference>
<dbReference type="InterPro" id="IPR044634">
    <property type="entry name" value="Zuotin/DnaJC2"/>
</dbReference>
<dbReference type="Gene3D" id="1.10.8.840">
    <property type="entry name" value="Ribosome-associated complex head domain"/>
    <property type="match status" value="1"/>
</dbReference>
<dbReference type="GO" id="GO:0043022">
    <property type="term" value="F:ribosome binding"/>
    <property type="evidence" value="ECO:0007669"/>
    <property type="project" value="InterPro"/>
</dbReference>
<feature type="region of interest" description="Disordered" evidence="4">
    <location>
        <begin position="14"/>
        <end position="60"/>
    </location>
</feature>
<feature type="compositionally biased region" description="Acidic residues" evidence="4">
    <location>
        <begin position="40"/>
        <end position="51"/>
    </location>
</feature>
<dbReference type="InterPro" id="IPR042569">
    <property type="entry name" value="RAC_head_sf"/>
</dbReference>
<feature type="region of interest" description="Disordered" evidence="4">
    <location>
        <begin position="209"/>
        <end position="238"/>
    </location>
</feature>
<dbReference type="PANTHER" id="PTHR43999:SF1">
    <property type="entry name" value="DNAJ HOMOLOG SUBFAMILY C MEMBER 2"/>
    <property type="match status" value="1"/>
</dbReference>
<dbReference type="InterPro" id="IPR054076">
    <property type="entry name" value="ZUO1-like_ZHD"/>
</dbReference>
<dbReference type="CDD" id="cd23953">
    <property type="entry name" value="zuotin_NTD"/>
    <property type="match status" value="1"/>
</dbReference>
<feature type="non-terminal residue" evidence="6">
    <location>
        <position position="389"/>
    </location>
</feature>
<feature type="domain" description="J" evidence="5">
    <location>
        <begin position="66"/>
        <end position="136"/>
    </location>
</feature>
<dbReference type="CDD" id="cd06257">
    <property type="entry name" value="DnaJ"/>
    <property type="match status" value="1"/>
</dbReference>
<evidence type="ECO:0000256" key="1">
    <source>
        <dbReference type="ARBA" id="ARBA00004496"/>
    </source>
</evidence>
<reference evidence="6 7" key="1">
    <citation type="submission" date="2016-07" db="EMBL/GenBank/DDBJ databases">
        <title>Pervasive Adenine N6-methylation of Active Genes in Fungi.</title>
        <authorList>
            <consortium name="DOE Joint Genome Institute"/>
            <person name="Mondo S.J."/>
            <person name="Dannebaum R.O."/>
            <person name="Kuo R.C."/>
            <person name="Labutti K."/>
            <person name="Haridas S."/>
            <person name="Kuo A."/>
            <person name="Salamov A."/>
            <person name="Ahrendt S.R."/>
            <person name="Lipzen A."/>
            <person name="Sullivan W."/>
            <person name="Andreopoulos W.B."/>
            <person name="Clum A."/>
            <person name="Lindquist E."/>
            <person name="Daum C."/>
            <person name="Ramamoorthy G.K."/>
            <person name="Gryganskyi A."/>
            <person name="Culley D."/>
            <person name="Magnuson J.K."/>
            <person name="James T.Y."/>
            <person name="O'Malley M.A."/>
            <person name="Stajich J.E."/>
            <person name="Spatafora J.W."/>
            <person name="Visel A."/>
            <person name="Grigoriev I.V."/>
        </authorList>
    </citation>
    <scope>NUCLEOTIDE SEQUENCE [LARGE SCALE GENOMIC DNA]</scope>
    <source>
        <strain evidence="6 7">12-1054</strain>
    </source>
</reference>
<dbReference type="Pfam" id="PF21884">
    <property type="entry name" value="ZUO1-like_ZHD"/>
    <property type="match status" value="1"/>
</dbReference>
<dbReference type="OrthoDB" id="1690618at2759"/>
<dbReference type="AlphaFoldDB" id="A0A1Y2FUS4"/>
<dbReference type="PROSITE" id="PS50076">
    <property type="entry name" value="DNAJ_2"/>
    <property type="match status" value="1"/>
</dbReference>
<dbReference type="GO" id="GO:0030544">
    <property type="term" value="F:Hsp70 protein binding"/>
    <property type="evidence" value="ECO:0007669"/>
    <property type="project" value="InterPro"/>
</dbReference>
<dbReference type="RefSeq" id="XP_040728237.1">
    <property type="nucleotide sequence ID" value="XM_040867175.1"/>
</dbReference>
<evidence type="ECO:0000256" key="3">
    <source>
        <dbReference type="ARBA" id="ARBA00023186"/>
    </source>
</evidence>
<name>A0A1Y2FUS4_PROLT</name>
<evidence type="ECO:0000313" key="6">
    <source>
        <dbReference type="EMBL" id="ORY87742.1"/>
    </source>
</evidence>
<dbReference type="Pfam" id="PF26185">
    <property type="entry name" value="Zuotin_N"/>
    <property type="match status" value="1"/>
</dbReference>
<evidence type="ECO:0000313" key="7">
    <source>
        <dbReference type="Proteomes" id="UP000193685"/>
    </source>
</evidence>
<dbReference type="OMA" id="RNHTWSE"/>
<keyword evidence="7" id="KW-1185">Reference proteome</keyword>
<dbReference type="InterPro" id="IPR001623">
    <property type="entry name" value="DnaJ_domain"/>
</dbReference>
<feature type="region of interest" description="Disordered" evidence="4">
    <location>
        <begin position="265"/>
        <end position="324"/>
    </location>
</feature>
<sequence length="389" mass="44689">RQLEPVGQYFLAHARRKRHGRTFSEDERIEAERNVKQVEEVEEEEADEPESAELLKSDPKNWKQQDHYAVLGLSKYRYKATDAQIKKAHRKKVLKHHPDKKAASGNVNDDSFFKCIAKAHEILSDPVKRRQFDSVDEGADVPTPKKGAKDFYKSWGRAFAAEGRFSTKQPVPVLGNAESSKEEVDQFYNFWYDFDSWRTFEYLDKDLPDDTDNRDQKRYQEKKNKAERQKRKTEDTARLRKMVDDALAIDPRIKMFKDNAKKAKEKAKWDKEAGAREAAEKARLEKEAAEKKAADDEAAAKLARDSNKKAKEDAKKSARKDKKTVKGALKDANYFHDGSDDAPMDVVDKVLTEVEAMMEKFEGLELHELAEKISAAKGDRSQIKAAFVE</sequence>
<dbReference type="InterPro" id="IPR036869">
    <property type="entry name" value="J_dom_sf"/>
</dbReference>
<comment type="subcellular location">
    <subcellularLocation>
        <location evidence="1">Cytoplasm</location>
    </subcellularLocation>
</comment>
<keyword evidence="3" id="KW-0143">Chaperone</keyword>
<organism evidence="6 7">
    <name type="scientific">Protomyces lactucae-debilis</name>
    <dbReference type="NCBI Taxonomy" id="2754530"/>
    <lineage>
        <taxon>Eukaryota</taxon>
        <taxon>Fungi</taxon>
        <taxon>Dikarya</taxon>
        <taxon>Ascomycota</taxon>
        <taxon>Taphrinomycotina</taxon>
        <taxon>Taphrinomycetes</taxon>
        <taxon>Taphrinales</taxon>
        <taxon>Protomycetaceae</taxon>
        <taxon>Protomyces</taxon>
    </lineage>
</organism>
<dbReference type="Gene3D" id="1.10.287.110">
    <property type="entry name" value="DnaJ domain"/>
    <property type="match status" value="1"/>
</dbReference>
<dbReference type="InterPro" id="IPR058871">
    <property type="entry name" value="Zuotin_N"/>
</dbReference>
<comment type="caution">
    <text evidence="6">The sequence shown here is derived from an EMBL/GenBank/DDBJ whole genome shotgun (WGS) entry which is preliminary data.</text>
</comment>
<evidence type="ECO:0000256" key="4">
    <source>
        <dbReference type="SAM" id="MobiDB-lite"/>
    </source>
</evidence>
<dbReference type="PROSITE" id="PS00636">
    <property type="entry name" value="DNAJ_1"/>
    <property type="match status" value="1"/>
</dbReference>
<dbReference type="GO" id="GO:0006450">
    <property type="term" value="P:regulation of translational fidelity"/>
    <property type="evidence" value="ECO:0007669"/>
    <property type="project" value="InterPro"/>
</dbReference>
<feature type="compositionally biased region" description="Basic and acidic residues" evidence="4">
    <location>
        <begin position="265"/>
        <end position="316"/>
    </location>
</feature>
<evidence type="ECO:0000256" key="2">
    <source>
        <dbReference type="ARBA" id="ARBA00022490"/>
    </source>
</evidence>
<keyword evidence="2" id="KW-0963">Cytoplasm</keyword>
<dbReference type="STRING" id="56484.A0A1Y2FUS4"/>
<feature type="compositionally biased region" description="Basic and acidic residues" evidence="4">
    <location>
        <begin position="22"/>
        <end position="39"/>
    </location>
</feature>
<proteinExistence type="predicted"/>
<feature type="non-terminal residue" evidence="6">
    <location>
        <position position="1"/>
    </location>
</feature>
<dbReference type="InterPro" id="IPR032003">
    <property type="entry name" value="RAC_head"/>
</dbReference>
<gene>
    <name evidence="6" type="ORF">BCR37DRAFT_335239</name>
</gene>
<dbReference type="PRINTS" id="PR00625">
    <property type="entry name" value="JDOMAIN"/>
</dbReference>
<dbReference type="EMBL" id="MCFI01000001">
    <property type="protein sequence ID" value="ORY87742.1"/>
    <property type="molecule type" value="Genomic_DNA"/>
</dbReference>
<dbReference type="Proteomes" id="UP000193685">
    <property type="component" value="Unassembled WGS sequence"/>
</dbReference>
<dbReference type="SMART" id="SM00271">
    <property type="entry name" value="DnaJ"/>
    <property type="match status" value="1"/>
</dbReference>